<proteinExistence type="predicted"/>
<accession>A0A5J5S9L7</accession>
<name>A0A5J5S9L7_GOSBA</name>
<feature type="chain" id="PRO_5036370663" description="BZIP domain-containing protein" evidence="2">
    <location>
        <begin position="33"/>
        <end position="86"/>
    </location>
</feature>
<dbReference type="EMBL" id="CM018216">
    <property type="protein sequence ID" value="KAB2040127.1"/>
    <property type="molecule type" value="Genomic_DNA"/>
</dbReference>
<feature type="region of interest" description="Disordered" evidence="1">
    <location>
        <begin position="62"/>
        <end position="86"/>
    </location>
</feature>
<protein>
    <recommendedName>
        <fullName evidence="5">BZIP domain-containing protein</fullName>
    </recommendedName>
</protein>
<keyword evidence="2" id="KW-0732">Signal</keyword>
<dbReference type="EMBL" id="CM018216">
    <property type="protein sequence ID" value="KAB2040126.1"/>
    <property type="molecule type" value="Genomic_DNA"/>
</dbReference>
<sequence length="86" mass="9987">MQKQMSKLMLSFLQLLHNDIFVSLLLALPAAASVMSASTPPLPPFHQNGKVWLRSTVDRPEYLQKREKKNKRRNREAENTKRKAKK</sequence>
<evidence type="ECO:0008006" key="5">
    <source>
        <dbReference type="Google" id="ProtNLM"/>
    </source>
</evidence>
<evidence type="ECO:0000256" key="1">
    <source>
        <dbReference type="SAM" id="MobiDB-lite"/>
    </source>
</evidence>
<reference evidence="4" key="2">
    <citation type="journal article" date="2020" name="Nat. Genet.">
        <title>Genomic diversifications of five Gossypium allopolyploid species and their impact on cotton improvement.</title>
        <authorList>
            <person name="Chen Z.J."/>
            <person name="Sreedasyam A."/>
            <person name="Ando A."/>
            <person name="Song Q."/>
            <person name="De Santiago L.M."/>
            <person name="Hulse-Kemp A.M."/>
            <person name="Ding M."/>
            <person name="Ye W."/>
            <person name="Kirkbride R.C."/>
            <person name="Jenkins J."/>
            <person name="Plott C."/>
            <person name="Lovell J."/>
            <person name="Lin Y.M."/>
            <person name="Vaughn R."/>
            <person name="Liu B."/>
            <person name="Simpson S."/>
            <person name="Scheffler B.E."/>
            <person name="Wen L."/>
            <person name="Saski C.A."/>
            <person name="Grover C.E."/>
            <person name="Hu G."/>
            <person name="Conover J.L."/>
            <person name="Carlson J.W."/>
            <person name="Shu S."/>
            <person name="Boston L.B."/>
            <person name="Williams M."/>
            <person name="Peterson D.G."/>
            <person name="McGee K."/>
            <person name="Jones D.C."/>
            <person name="Wendel J.F."/>
            <person name="Stelly D.M."/>
            <person name="Grimwood J."/>
            <person name="Schmutz J."/>
        </authorList>
    </citation>
    <scope>NUCLEOTIDE SEQUENCE [LARGE SCALE GENOMIC DNA]</scope>
    <source>
        <strain evidence="4">cv. 3-79</strain>
    </source>
</reference>
<evidence type="ECO:0000313" key="3">
    <source>
        <dbReference type="EMBL" id="KAB2040127.1"/>
    </source>
</evidence>
<dbReference type="AlphaFoldDB" id="A0A5J5S9L7"/>
<feature type="compositionally biased region" description="Basic and acidic residues" evidence="1">
    <location>
        <begin position="75"/>
        <end position="86"/>
    </location>
</feature>
<gene>
    <name evidence="3" type="ORF">ES319_D02G059400v1</name>
</gene>
<evidence type="ECO:0000313" key="4">
    <source>
        <dbReference type="Proteomes" id="UP000327439"/>
    </source>
</evidence>
<keyword evidence="4" id="KW-1185">Reference proteome</keyword>
<reference evidence="3" key="1">
    <citation type="submission" date="2019-06" db="EMBL/GenBank/DDBJ databases">
        <title>WGS assembly of Gossypium barbadense.</title>
        <authorList>
            <person name="Chen Z.J."/>
            <person name="Sreedasyam A."/>
            <person name="Ando A."/>
            <person name="Song Q."/>
            <person name="De L."/>
            <person name="Hulse-Kemp A."/>
            <person name="Ding M."/>
            <person name="Ye W."/>
            <person name="Kirkbride R."/>
            <person name="Jenkins J."/>
            <person name="Plott C."/>
            <person name="Lovell J."/>
            <person name="Lin Y.-M."/>
            <person name="Vaughn R."/>
            <person name="Liu B."/>
            <person name="Li W."/>
            <person name="Simpson S."/>
            <person name="Scheffler B."/>
            <person name="Saski C."/>
            <person name="Grover C."/>
            <person name="Hu G."/>
            <person name="Conover J."/>
            <person name="Carlson J."/>
            <person name="Shu S."/>
            <person name="Boston L."/>
            <person name="Williams M."/>
            <person name="Peterson D."/>
            <person name="Mcgee K."/>
            <person name="Jones D."/>
            <person name="Wendel J."/>
            <person name="Stelly D."/>
            <person name="Grimwood J."/>
            <person name="Schmutz J."/>
        </authorList>
    </citation>
    <scope>NUCLEOTIDE SEQUENCE [LARGE SCALE GENOMIC DNA]</scope>
    <source>
        <strain evidence="3">1400233.01</strain>
    </source>
</reference>
<dbReference type="Proteomes" id="UP000327439">
    <property type="component" value="Chromosome D02"/>
</dbReference>
<organism evidence="3 4">
    <name type="scientific">Gossypium barbadense</name>
    <name type="common">Sea Island cotton</name>
    <name type="synonym">Hibiscus barbadensis</name>
    <dbReference type="NCBI Taxonomy" id="3634"/>
    <lineage>
        <taxon>Eukaryota</taxon>
        <taxon>Viridiplantae</taxon>
        <taxon>Streptophyta</taxon>
        <taxon>Embryophyta</taxon>
        <taxon>Tracheophyta</taxon>
        <taxon>Spermatophyta</taxon>
        <taxon>Magnoliopsida</taxon>
        <taxon>eudicotyledons</taxon>
        <taxon>Gunneridae</taxon>
        <taxon>Pentapetalae</taxon>
        <taxon>rosids</taxon>
        <taxon>malvids</taxon>
        <taxon>Malvales</taxon>
        <taxon>Malvaceae</taxon>
        <taxon>Malvoideae</taxon>
        <taxon>Gossypium</taxon>
    </lineage>
</organism>
<evidence type="ECO:0000256" key="2">
    <source>
        <dbReference type="SAM" id="SignalP"/>
    </source>
</evidence>
<feature type="signal peptide" evidence="2">
    <location>
        <begin position="1"/>
        <end position="32"/>
    </location>
</feature>